<dbReference type="EMBL" id="CP033905">
    <property type="protein sequence ID" value="AZR07480.1"/>
    <property type="molecule type" value="Genomic_DNA"/>
</dbReference>
<dbReference type="PROSITE" id="PS51257">
    <property type="entry name" value="PROKAR_LIPOPROTEIN"/>
    <property type="match status" value="1"/>
</dbReference>
<dbReference type="SUPFAM" id="SSF53850">
    <property type="entry name" value="Periplasmic binding protein-like II"/>
    <property type="match status" value="1"/>
</dbReference>
<sequence>MMKSLRKLVAGAAALALGLSLSACGSDSAKDDKTTAAGQTTTAADETLTVWAWDPAFNIYALKEAEKIYQKDHPNFKLNVVETPWDDLQPKLTTIAQSNQIDQLPDIFLMQNYSFQKNVVNYPDIFTTIDASKIDFKQFPESVVNSSTHDGKNYGLPFDSGTAISALRTDVLEQAGYKVDDFKDITWDEYLTKGKDILAKTGKPLMSTMAGNSDLVMMMLGSAGKGLFDKSGKATIADNDALIEVARIYKEAIDSGVFQIVNSWDEYIGSFVNGNVAGTINGVWIAASIQTAKDQEGKWAITNVPSLSKIDGATNYTSNGGSSWAISANAKKELATDFLAKTFAGSVDFYDTILSKAGAIANWIPAGKSSVYGEPQKFFGGQKVYSDVVEFGSKVPAVVTGVYHTEARDAVNTALTKIASGADAKTAFAEAQKTVEFAMK</sequence>
<reference evidence="2 3" key="1">
    <citation type="submission" date="2018-11" db="EMBL/GenBank/DDBJ databases">
        <title>Multidrug-resistant genes are associated with an 42-kb island TGI1 carrying a complex class 1 integron in a Trueperella pyogenes.</title>
        <authorList>
            <person name="Dong W."/>
        </authorList>
    </citation>
    <scope>NUCLEOTIDE SEQUENCE [LARGE SCALE GENOMIC DNA]</scope>
    <source>
        <strain evidence="2 3">TP4</strain>
    </source>
</reference>
<dbReference type="PANTHER" id="PTHR43649:SF32">
    <property type="entry name" value="SUGAR BINDING SECRETED PROTEIN"/>
    <property type="match status" value="1"/>
</dbReference>
<feature type="signal peptide" evidence="1">
    <location>
        <begin position="1"/>
        <end position="25"/>
    </location>
</feature>
<evidence type="ECO:0000313" key="3">
    <source>
        <dbReference type="Proteomes" id="UP000275951"/>
    </source>
</evidence>
<evidence type="ECO:0000313" key="2">
    <source>
        <dbReference type="EMBL" id="AZR07480.1"/>
    </source>
</evidence>
<dbReference type="InterPro" id="IPR050490">
    <property type="entry name" value="Bact_solute-bd_prot1"/>
</dbReference>
<dbReference type="RefSeq" id="WP_108726118.1">
    <property type="nucleotide sequence ID" value="NZ_CP029001.1"/>
</dbReference>
<dbReference type="InterPro" id="IPR006059">
    <property type="entry name" value="SBP"/>
</dbReference>
<dbReference type="PANTHER" id="PTHR43649">
    <property type="entry name" value="ARABINOSE-BINDING PROTEIN-RELATED"/>
    <property type="match status" value="1"/>
</dbReference>
<feature type="chain" id="PRO_5038918279" evidence="1">
    <location>
        <begin position="26"/>
        <end position="440"/>
    </location>
</feature>
<organism evidence="2 3">
    <name type="scientific">Trueperella pyogenes</name>
    <dbReference type="NCBI Taxonomy" id="1661"/>
    <lineage>
        <taxon>Bacteria</taxon>
        <taxon>Bacillati</taxon>
        <taxon>Actinomycetota</taxon>
        <taxon>Actinomycetes</taxon>
        <taxon>Actinomycetales</taxon>
        <taxon>Actinomycetaceae</taxon>
        <taxon>Trueperella</taxon>
    </lineage>
</organism>
<dbReference type="Gene3D" id="3.40.190.10">
    <property type="entry name" value="Periplasmic binding protein-like II"/>
    <property type="match status" value="1"/>
</dbReference>
<protein>
    <submittedName>
        <fullName evidence="2">Extracellular solute-binding protein</fullName>
    </submittedName>
</protein>
<gene>
    <name evidence="2" type="ORF">EBQ10_09430</name>
</gene>
<keyword evidence="1" id="KW-0732">Signal</keyword>
<proteinExistence type="predicted"/>
<accession>A0A3Q9GJL2</accession>
<dbReference type="AlphaFoldDB" id="A0A3Q9GJL2"/>
<dbReference type="Pfam" id="PF13416">
    <property type="entry name" value="SBP_bac_8"/>
    <property type="match status" value="1"/>
</dbReference>
<dbReference type="Proteomes" id="UP000275951">
    <property type="component" value="Chromosome"/>
</dbReference>
<evidence type="ECO:0000256" key="1">
    <source>
        <dbReference type="SAM" id="SignalP"/>
    </source>
</evidence>
<name>A0A3Q9GJL2_9ACTO</name>